<dbReference type="Pfam" id="PF07727">
    <property type="entry name" value="RVT_2"/>
    <property type="match status" value="1"/>
</dbReference>
<comment type="caution">
    <text evidence="3">The sequence shown here is derived from an EMBL/GenBank/DDBJ whole genome shotgun (WGS) entry which is preliminary data.</text>
</comment>
<dbReference type="AlphaFoldDB" id="A0A699GL66"/>
<feature type="domain" description="Reverse transcriptase Ty1/copia-type" evidence="2">
    <location>
        <begin position="145"/>
        <end position="239"/>
    </location>
</feature>
<gene>
    <name evidence="3" type="ORF">Tci_052306</name>
</gene>
<feature type="region of interest" description="Disordered" evidence="1">
    <location>
        <begin position="70"/>
        <end position="127"/>
    </location>
</feature>
<organism evidence="3">
    <name type="scientific">Tanacetum cinerariifolium</name>
    <name type="common">Dalmatian daisy</name>
    <name type="synonym">Chrysanthemum cinerariifolium</name>
    <dbReference type="NCBI Taxonomy" id="118510"/>
    <lineage>
        <taxon>Eukaryota</taxon>
        <taxon>Viridiplantae</taxon>
        <taxon>Streptophyta</taxon>
        <taxon>Embryophyta</taxon>
        <taxon>Tracheophyta</taxon>
        <taxon>Spermatophyta</taxon>
        <taxon>Magnoliopsida</taxon>
        <taxon>eudicotyledons</taxon>
        <taxon>Gunneridae</taxon>
        <taxon>Pentapetalae</taxon>
        <taxon>asterids</taxon>
        <taxon>campanulids</taxon>
        <taxon>Asterales</taxon>
        <taxon>Asteraceae</taxon>
        <taxon>Asteroideae</taxon>
        <taxon>Anthemideae</taxon>
        <taxon>Anthemidinae</taxon>
        <taxon>Tanacetum</taxon>
    </lineage>
</organism>
<dbReference type="InterPro" id="IPR013103">
    <property type="entry name" value="RVT_2"/>
</dbReference>
<proteinExistence type="predicted"/>
<evidence type="ECO:0000256" key="1">
    <source>
        <dbReference type="SAM" id="MobiDB-lite"/>
    </source>
</evidence>
<dbReference type="EMBL" id="BKCJ010008058">
    <property type="protein sequence ID" value="GEU80328.1"/>
    <property type="molecule type" value="Genomic_DNA"/>
</dbReference>
<accession>A0A699GL66</accession>
<name>A0A699GL66_TANCI</name>
<feature type="compositionally biased region" description="Basic and acidic residues" evidence="1">
    <location>
        <begin position="112"/>
        <end position="122"/>
    </location>
</feature>
<protein>
    <recommendedName>
        <fullName evidence="2">Reverse transcriptase Ty1/copia-type domain-containing protein</fullName>
    </recommendedName>
</protein>
<sequence length="239" mass="27294">MSKQKLVKNFLTSLPRRFVHIVAAPAPEQVLDLKTTMFEDVVGRLKAYEERVKQEDKANDSQENLLYARTEYSNGNNDLSGGKGRGSYSRGRGRGRGQGCGQGNSQNQGQRDSSKNREDNKQKAKKGWKIHHLEVKTTFINGNRKKLDSTLKELGFLQCVHEKAVYRMVPNEEFIIVAVNKDDIFMTGMSLDLINVFKRRMASQFEMSDLGELTYYLGIKVSQGKDFVEIKQERYAMKI</sequence>
<evidence type="ECO:0000313" key="3">
    <source>
        <dbReference type="EMBL" id="GEU80328.1"/>
    </source>
</evidence>
<evidence type="ECO:0000259" key="2">
    <source>
        <dbReference type="Pfam" id="PF07727"/>
    </source>
</evidence>
<reference evidence="3" key="1">
    <citation type="journal article" date="2019" name="Sci. Rep.">
        <title>Draft genome of Tanacetum cinerariifolium, the natural source of mosquito coil.</title>
        <authorList>
            <person name="Yamashiro T."/>
            <person name="Shiraishi A."/>
            <person name="Satake H."/>
            <person name="Nakayama K."/>
        </authorList>
    </citation>
    <scope>NUCLEOTIDE SEQUENCE</scope>
</reference>